<dbReference type="Proteomes" id="UP000275846">
    <property type="component" value="Unassembled WGS sequence"/>
</dbReference>
<evidence type="ECO:0000313" key="3">
    <source>
        <dbReference type="Proteomes" id="UP000275846"/>
    </source>
</evidence>
<reference evidence="2 3" key="2">
    <citation type="submission" date="2018-11" db="EMBL/GenBank/DDBJ databases">
        <authorList>
            <consortium name="Pathogen Informatics"/>
        </authorList>
    </citation>
    <scope>NUCLEOTIDE SEQUENCE [LARGE SCALE GENOMIC DNA]</scope>
    <source>
        <strain evidence="2 3">NST_G2</strain>
    </source>
</reference>
<reference evidence="4" key="1">
    <citation type="submission" date="2016-06" db="UniProtKB">
        <authorList>
            <consortium name="WormBaseParasite"/>
        </authorList>
    </citation>
    <scope>IDENTIFICATION</scope>
</reference>
<evidence type="ECO:0000256" key="1">
    <source>
        <dbReference type="SAM" id="MobiDB-lite"/>
    </source>
</evidence>
<dbReference type="WBParaSite" id="SSLN_0001437301-mRNA-1">
    <property type="protein sequence ID" value="SSLN_0001437301-mRNA-1"/>
    <property type="gene ID" value="SSLN_0001437301"/>
</dbReference>
<proteinExistence type="predicted"/>
<sequence>MKTGAAIHEANRIAAAKAKRAARKSQAPRTNTANAQALPMCPRCQRIFRARIGLVGQLQTRCYVNTTISNSAKLAPDPMTTTTPTTDNNLFDAPLPTITNPILPPPLPTPIMEMNTTCPILPPQ</sequence>
<dbReference type="EMBL" id="UYSU01038418">
    <property type="protein sequence ID" value="VDM00230.1"/>
    <property type="molecule type" value="Genomic_DNA"/>
</dbReference>
<accession>A0A183TBJ6</accession>
<name>A0A183TBJ6_SCHSO</name>
<organism evidence="4">
    <name type="scientific">Schistocephalus solidus</name>
    <name type="common">Tapeworm</name>
    <dbReference type="NCBI Taxonomy" id="70667"/>
    <lineage>
        <taxon>Eukaryota</taxon>
        <taxon>Metazoa</taxon>
        <taxon>Spiralia</taxon>
        <taxon>Lophotrochozoa</taxon>
        <taxon>Platyhelminthes</taxon>
        <taxon>Cestoda</taxon>
        <taxon>Eucestoda</taxon>
        <taxon>Diphyllobothriidea</taxon>
        <taxon>Diphyllobothriidae</taxon>
        <taxon>Schistocephalus</taxon>
    </lineage>
</organism>
<evidence type="ECO:0000313" key="2">
    <source>
        <dbReference type="EMBL" id="VDM00230.1"/>
    </source>
</evidence>
<feature type="region of interest" description="Disordered" evidence="1">
    <location>
        <begin position="73"/>
        <end position="99"/>
    </location>
</feature>
<evidence type="ECO:0000313" key="4">
    <source>
        <dbReference type="WBParaSite" id="SSLN_0001437301-mRNA-1"/>
    </source>
</evidence>
<gene>
    <name evidence="2" type="ORF">SSLN_LOCUS13844</name>
</gene>
<keyword evidence="3" id="KW-1185">Reference proteome</keyword>
<dbReference type="AlphaFoldDB" id="A0A183TBJ6"/>
<feature type="compositionally biased region" description="Low complexity" evidence="1">
    <location>
        <begin position="76"/>
        <end position="87"/>
    </location>
</feature>
<protein>
    <submittedName>
        <fullName evidence="2 4">Uncharacterized protein</fullName>
    </submittedName>
</protein>